<evidence type="ECO:0000313" key="3">
    <source>
        <dbReference type="Proteomes" id="UP000265520"/>
    </source>
</evidence>
<evidence type="ECO:0000313" key="2">
    <source>
        <dbReference type="EMBL" id="MCI04991.1"/>
    </source>
</evidence>
<protein>
    <recommendedName>
        <fullName evidence="4">Aspartic peptidase DDI1-type domain-containing protein</fullName>
    </recommendedName>
</protein>
<feature type="non-terminal residue" evidence="2">
    <location>
        <position position="1"/>
    </location>
</feature>
<evidence type="ECO:0000256" key="1">
    <source>
        <dbReference type="SAM" id="MobiDB-lite"/>
    </source>
</evidence>
<dbReference type="PANTHER" id="PTHR33067:SF9">
    <property type="entry name" value="RNA-DIRECTED DNA POLYMERASE"/>
    <property type="match status" value="1"/>
</dbReference>
<dbReference type="SUPFAM" id="SSF50630">
    <property type="entry name" value="Acid proteases"/>
    <property type="match status" value="1"/>
</dbReference>
<feature type="region of interest" description="Disordered" evidence="1">
    <location>
        <begin position="261"/>
        <end position="285"/>
    </location>
</feature>
<evidence type="ECO:0008006" key="4">
    <source>
        <dbReference type="Google" id="ProtNLM"/>
    </source>
</evidence>
<proteinExistence type="predicted"/>
<comment type="caution">
    <text evidence="2">The sequence shown here is derived from an EMBL/GenBank/DDBJ whole genome shotgun (WGS) entry which is preliminary data.</text>
</comment>
<dbReference type="EMBL" id="LXQA010057198">
    <property type="protein sequence ID" value="MCI04991.1"/>
    <property type="molecule type" value="Genomic_DNA"/>
</dbReference>
<dbReference type="Proteomes" id="UP000265520">
    <property type="component" value="Unassembled WGS sequence"/>
</dbReference>
<organism evidence="2 3">
    <name type="scientific">Trifolium medium</name>
    <dbReference type="NCBI Taxonomy" id="97028"/>
    <lineage>
        <taxon>Eukaryota</taxon>
        <taxon>Viridiplantae</taxon>
        <taxon>Streptophyta</taxon>
        <taxon>Embryophyta</taxon>
        <taxon>Tracheophyta</taxon>
        <taxon>Spermatophyta</taxon>
        <taxon>Magnoliopsida</taxon>
        <taxon>eudicotyledons</taxon>
        <taxon>Gunneridae</taxon>
        <taxon>Pentapetalae</taxon>
        <taxon>rosids</taxon>
        <taxon>fabids</taxon>
        <taxon>Fabales</taxon>
        <taxon>Fabaceae</taxon>
        <taxon>Papilionoideae</taxon>
        <taxon>50 kb inversion clade</taxon>
        <taxon>NPAAA clade</taxon>
        <taxon>Hologalegina</taxon>
        <taxon>IRL clade</taxon>
        <taxon>Trifolieae</taxon>
        <taxon>Trifolium</taxon>
    </lineage>
</organism>
<dbReference type="Gene3D" id="2.40.70.10">
    <property type="entry name" value="Acid Proteases"/>
    <property type="match status" value="1"/>
</dbReference>
<dbReference type="CDD" id="cd00303">
    <property type="entry name" value="retropepsin_like"/>
    <property type="match status" value="1"/>
</dbReference>
<name>A0A392NYW6_9FABA</name>
<dbReference type="PANTHER" id="PTHR33067">
    <property type="entry name" value="RNA-DIRECTED DNA POLYMERASE-RELATED"/>
    <property type="match status" value="1"/>
</dbReference>
<accession>A0A392NYW6</accession>
<keyword evidence="3" id="KW-1185">Reference proteome</keyword>
<dbReference type="Pfam" id="PF08284">
    <property type="entry name" value="RVP_2"/>
    <property type="match status" value="1"/>
</dbReference>
<dbReference type="InterPro" id="IPR021109">
    <property type="entry name" value="Peptidase_aspartic_dom_sf"/>
</dbReference>
<dbReference type="AlphaFoldDB" id="A0A392NYW6"/>
<reference evidence="2 3" key="1">
    <citation type="journal article" date="2018" name="Front. Plant Sci.">
        <title>Red Clover (Trifolium pratense) and Zigzag Clover (T. medium) - A Picture of Genomic Similarities and Differences.</title>
        <authorList>
            <person name="Dluhosova J."/>
            <person name="Istvanek J."/>
            <person name="Nedelnik J."/>
            <person name="Repkova J."/>
        </authorList>
    </citation>
    <scope>NUCLEOTIDE SEQUENCE [LARGE SCALE GENOMIC DNA]</scope>
    <source>
        <strain evidence="3">cv. 10/8</strain>
        <tissue evidence="2">Leaf</tissue>
    </source>
</reference>
<sequence>CFGNVQGRALCDLGSSISLMPLNFAEKWEIGEIDRTHTMEIVLADQSVLRPSGIIKDVLVKIKDLIFPVDFIIIDIEEDVDVPIILGRPFLATSRVVINMEKEELKLRMGDKDQLIHIQKGKNDWCCRIDMKEPKSHGWRMKVTLEELEAGLAELDIEEEKPCLDLDMTDIKKEDLWVRRWGRFRKVAVRSNFGVNKIEVKKPQKTNMKIKFRKVIDSSKQPAEVKWVNVPREPKVEVKKSCVKGDIPREWDACYAFHKEQQMHDEKSEALVKARRETKRTNPLE</sequence>